<evidence type="ECO:0000259" key="13">
    <source>
        <dbReference type="PROSITE" id="PS50198"/>
    </source>
</evidence>
<accession>A0A558BXK4</accession>
<evidence type="ECO:0000256" key="9">
    <source>
        <dbReference type="ARBA" id="ARBA00040743"/>
    </source>
</evidence>
<comment type="subcellular location">
    <subcellularLocation>
        <location evidence="1">Cell inner membrane</location>
        <topology evidence="1">Single-pass type II membrane protein</topology>
        <orientation evidence="1">Periplasmic side</orientation>
    </subcellularLocation>
</comment>
<evidence type="ECO:0000256" key="2">
    <source>
        <dbReference type="ARBA" id="ARBA00022475"/>
    </source>
</evidence>
<evidence type="ECO:0000313" key="14">
    <source>
        <dbReference type="EMBL" id="TVT41244.1"/>
    </source>
</evidence>
<evidence type="ECO:0000256" key="5">
    <source>
        <dbReference type="ARBA" id="ARBA00022989"/>
    </source>
</evidence>
<dbReference type="InterPro" id="IPR046357">
    <property type="entry name" value="PPIase_dom_sf"/>
</dbReference>
<dbReference type="SUPFAM" id="SSF109998">
    <property type="entry name" value="Triger factor/SurA peptide-binding domain-like"/>
    <property type="match status" value="1"/>
</dbReference>
<reference evidence="14 15" key="1">
    <citation type="submission" date="2019-07" db="EMBL/GenBank/DDBJ databases">
        <title>Hymenobacter sp. straun FUR1 Genome sequencing and assembly.</title>
        <authorList>
            <person name="Chhetri G."/>
        </authorList>
    </citation>
    <scope>NUCLEOTIDE SEQUENCE [LARGE SCALE GENOMIC DNA]</scope>
    <source>
        <strain evidence="14 15">Fur1</strain>
    </source>
</reference>
<dbReference type="Gene3D" id="3.10.50.40">
    <property type="match status" value="1"/>
</dbReference>
<keyword evidence="11" id="KW-0697">Rotamase</keyword>
<keyword evidence="7" id="KW-0143">Chaperone</keyword>
<keyword evidence="2" id="KW-1003">Cell membrane</keyword>
<keyword evidence="11 14" id="KW-0413">Isomerase</keyword>
<keyword evidence="4 12" id="KW-0812">Transmembrane</keyword>
<dbReference type="GO" id="GO:0005886">
    <property type="term" value="C:plasma membrane"/>
    <property type="evidence" value="ECO:0007669"/>
    <property type="project" value="UniProtKB-SubCell"/>
</dbReference>
<dbReference type="Pfam" id="PF13616">
    <property type="entry name" value="Rotamase_3"/>
    <property type="match status" value="1"/>
</dbReference>
<evidence type="ECO:0000256" key="11">
    <source>
        <dbReference type="PROSITE-ProRule" id="PRU00278"/>
    </source>
</evidence>
<evidence type="ECO:0000256" key="6">
    <source>
        <dbReference type="ARBA" id="ARBA00023136"/>
    </source>
</evidence>
<evidence type="ECO:0000256" key="8">
    <source>
        <dbReference type="ARBA" id="ARBA00038408"/>
    </source>
</evidence>
<dbReference type="OrthoDB" id="14196at2"/>
<feature type="domain" description="PpiC" evidence="13">
    <location>
        <begin position="551"/>
        <end position="663"/>
    </location>
</feature>
<evidence type="ECO:0000256" key="7">
    <source>
        <dbReference type="ARBA" id="ARBA00023186"/>
    </source>
</evidence>
<gene>
    <name evidence="14" type="ORF">FNT36_07230</name>
</gene>
<organism evidence="14 15">
    <name type="scientific">Hymenobacter setariae</name>
    <dbReference type="NCBI Taxonomy" id="2594794"/>
    <lineage>
        <taxon>Bacteria</taxon>
        <taxon>Pseudomonadati</taxon>
        <taxon>Bacteroidota</taxon>
        <taxon>Cytophagia</taxon>
        <taxon>Cytophagales</taxon>
        <taxon>Hymenobacteraceae</taxon>
        <taxon>Hymenobacter</taxon>
    </lineage>
</organism>
<dbReference type="PANTHER" id="PTHR47529:SF1">
    <property type="entry name" value="PERIPLASMIC CHAPERONE PPID"/>
    <property type="match status" value="1"/>
</dbReference>
<keyword evidence="15" id="KW-1185">Reference proteome</keyword>
<dbReference type="EMBL" id="VMRJ01000002">
    <property type="protein sequence ID" value="TVT41244.1"/>
    <property type="molecule type" value="Genomic_DNA"/>
</dbReference>
<comment type="caution">
    <text evidence="14">The sequence shown here is derived from an EMBL/GenBank/DDBJ whole genome shotgun (WGS) entry which is preliminary data.</text>
</comment>
<evidence type="ECO:0000256" key="1">
    <source>
        <dbReference type="ARBA" id="ARBA00004382"/>
    </source>
</evidence>
<evidence type="ECO:0000256" key="10">
    <source>
        <dbReference type="ARBA" id="ARBA00042775"/>
    </source>
</evidence>
<dbReference type="InterPro" id="IPR000297">
    <property type="entry name" value="PPIase_PpiC"/>
</dbReference>
<dbReference type="PROSITE" id="PS50198">
    <property type="entry name" value="PPIC_PPIASE_2"/>
    <property type="match status" value="2"/>
</dbReference>
<dbReference type="InterPro" id="IPR027304">
    <property type="entry name" value="Trigger_fact/SurA_dom_sf"/>
</dbReference>
<feature type="domain" description="PpiC" evidence="13">
    <location>
        <begin position="346"/>
        <end position="447"/>
    </location>
</feature>
<keyword evidence="6 12" id="KW-0472">Membrane</keyword>
<evidence type="ECO:0000256" key="3">
    <source>
        <dbReference type="ARBA" id="ARBA00022519"/>
    </source>
</evidence>
<evidence type="ECO:0000256" key="4">
    <source>
        <dbReference type="ARBA" id="ARBA00022692"/>
    </source>
</evidence>
<dbReference type="PANTHER" id="PTHR47529">
    <property type="entry name" value="PEPTIDYL-PROLYL CIS-TRANS ISOMERASE D"/>
    <property type="match status" value="1"/>
</dbReference>
<sequence>MALINTIREKSGVAVGAVAIGMLLFIVGGDLIGGRNRLFGRDEQMVGEVNGEKIELPEFTAALEQAKQNFTQQQGRPPDDQALSYLREQTWNQLLARRAYQPEFDKLGLQTSDEEIIDLVQGDNISPSLKQAFTDPKTGQFDKARLIEYLKNLDKLPPESQAAFRNFEASLREFDRPLTKYTALLKNSVYVTSAEAKRFDDAQNAKASFRYLFVPYTSVSDSAVKPTDAQLQDYLDRHKGRYKVEDGRSIEYIVIPEVASKEDSAAIRQNMDALAQQFRTAPNDSLFAKQNTDPERPYNHAFLSPADLPEKLRQQLPLKVGQVYGPYAENGTYSVYKVQAEKAGAKPAARASHILIKPTAETPEAKAEAKAKAQDILNKIKAGADFATMARQFGSDGTKEQGGDLGWFDESRMVPAFSKAVFATNSVGLLPNLVETNFGYHIVKVTAPKTNQTYQLAAIVKAVQPSEATQNATYDRAQQLKADAPDLEAFRQLVTKDKTLQKQEAKYVDRAARSLGTLPNAREIVRWAYGYGPDGGKTNVGDVQLFDIGDQHILAALTDTREKGTATVASIKPELTAAVRNELKAKQIIAKLQGKNGSLEDLAKLAGPGAQVQTAEGVAQSQGTIPGVGYEPEAIGRAFALKPGQKSAPIQGEQGVLVVEGTSVTPPATPGDVKTLRTQLAQQRQQRQDGLIYEAIKAHAEVKDNRSKFF</sequence>
<dbReference type="InterPro" id="IPR052029">
    <property type="entry name" value="PpiD_chaperone"/>
</dbReference>
<comment type="similarity">
    <text evidence="8">Belongs to the PpiD chaperone family.</text>
</comment>
<dbReference type="Pfam" id="PF13145">
    <property type="entry name" value="Rotamase_2"/>
    <property type="match status" value="1"/>
</dbReference>
<proteinExistence type="inferred from homology"/>
<dbReference type="Pfam" id="PF13623">
    <property type="entry name" value="SurA_N_2"/>
    <property type="match status" value="1"/>
</dbReference>
<evidence type="ECO:0000256" key="12">
    <source>
        <dbReference type="SAM" id="Phobius"/>
    </source>
</evidence>
<keyword evidence="5 12" id="KW-1133">Transmembrane helix</keyword>
<name>A0A558BXK4_9BACT</name>
<dbReference type="RefSeq" id="WP_144845940.1">
    <property type="nucleotide sequence ID" value="NZ_VMRJ01000002.1"/>
</dbReference>
<dbReference type="Proteomes" id="UP000317624">
    <property type="component" value="Unassembled WGS sequence"/>
</dbReference>
<dbReference type="AlphaFoldDB" id="A0A558BXK4"/>
<dbReference type="GO" id="GO:0003755">
    <property type="term" value="F:peptidyl-prolyl cis-trans isomerase activity"/>
    <property type="evidence" value="ECO:0007669"/>
    <property type="project" value="UniProtKB-KW"/>
</dbReference>
<protein>
    <recommendedName>
        <fullName evidence="9">Periplasmic chaperone PpiD</fullName>
    </recommendedName>
    <alternativeName>
        <fullName evidence="10">Periplasmic folding chaperone</fullName>
    </alternativeName>
</protein>
<dbReference type="SUPFAM" id="SSF54534">
    <property type="entry name" value="FKBP-like"/>
    <property type="match status" value="1"/>
</dbReference>
<evidence type="ECO:0000313" key="15">
    <source>
        <dbReference type="Proteomes" id="UP000317624"/>
    </source>
</evidence>
<keyword evidence="3" id="KW-0997">Cell inner membrane</keyword>
<feature type="transmembrane region" description="Helical" evidence="12">
    <location>
        <begin position="12"/>
        <end position="32"/>
    </location>
</feature>